<comment type="function">
    <text evidence="5">Displays enzymatic activity both for medium-chain fatty acid (MCFA) ethyl ester synthesis and hydrolysis (esterase activity). MCFA are toxic for yeast and this enzyme could thus be involved in their detoxification by esterification.</text>
</comment>
<dbReference type="FunFam" id="3.40.50.1820:FF:000137">
    <property type="entry name" value="EEB1p Acyl-coenzymeA:ethanol O-acyltransferase"/>
    <property type="match status" value="1"/>
</dbReference>
<feature type="active site" description="Charge relay system" evidence="8">
    <location>
        <position position="369"/>
    </location>
</feature>
<dbReference type="EC" id="2.3.1.84" evidence="6"/>
<evidence type="ECO:0000313" key="11">
    <source>
        <dbReference type="Proteomes" id="UP001056384"/>
    </source>
</evidence>
<evidence type="ECO:0000256" key="4">
    <source>
        <dbReference type="ARBA" id="ARBA00050620"/>
    </source>
</evidence>
<dbReference type="GO" id="GO:0051792">
    <property type="term" value="P:medium-chain fatty acid biosynthetic process"/>
    <property type="evidence" value="ECO:0007669"/>
    <property type="project" value="TreeGrafter"/>
</dbReference>
<comment type="similarity">
    <text evidence="1">Belongs to the AB hydrolase superfamily. AB hydrolase 4 family.</text>
</comment>
<dbReference type="InterPro" id="IPR012020">
    <property type="entry name" value="ABHD4"/>
</dbReference>
<dbReference type="InterPro" id="IPR029058">
    <property type="entry name" value="AB_hydrolase_fold"/>
</dbReference>
<gene>
    <name evidence="10" type="ORF">Slin15195_G031060</name>
</gene>
<dbReference type="PANTHER" id="PTHR10794:SF63">
    <property type="entry name" value="ALPHA_BETA HYDROLASE 1, ISOFORM A"/>
    <property type="match status" value="1"/>
</dbReference>
<evidence type="ECO:0000256" key="5">
    <source>
        <dbReference type="ARBA" id="ARBA00054277"/>
    </source>
</evidence>
<evidence type="ECO:0000256" key="2">
    <source>
        <dbReference type="ARBA" id="ARBA00022679"/>
    </source>
</evidence>
<dbReference type="GO" id="GO:0047372">
    <property type="term" value="F:monoacylglycerol lipase activity"/>
    <property type="evidence" value="ECO:0007669"/>
    <property type="project" value="TreeGrafter"/>
</dbReference>
<keyword evidence="11" id="KW-1185">Reference proteome</keyword>
<dbReference type="EMBL" id="CP099419">
    <property type="protein sequence ID" value="USW49787.1"/>
    <property type="molecule type" value="Genomic_DNA"/>
</dbReference>
<dbReference type="SUPFAM" id="SSF53474">
    <property type="entry name" value="alpha/beta-Hydrolases"/>
    <property type="match status" value="1"/>
</dbReference>
<dbReference type="Proteomes" id="UP001056384">
    <property type="component" value="Chromosome 2"/>
</dbReference>
<evidence type="ECO:0000259" key="9">
    <source>
        <dbReference type="Pfam" id="PF00561"/>
    </source>
</evidence>
<dbReference type="GO" id="GO:0008126">
    <property type="term" value="F:acetylesterase activity"/>
    <property type="evidence" value="ECO:0007669"/>
    <property type="project" value="TreeGrafter"/>
</dbReference>
<evidence type="ECO:0000256" key="7">
    <source>
        <dbReference type="ARBA" id="ARBA00080774"/>
    </source>
</evidence>
<feature type="active site" description="Charge relay system" evidence="8">
    <location>
        <position position="398"/>
    </location>
</feature>
<organism evidence="10 11">
    <name type="scientific">Septoria linicola</name>
    <dbReference type="NCBI Taxonomy" id="215465"/>
    <lineage>
        <taxon>Eukaryota</taxon>
        <taxon>Fungi</taxon>
        <taxon>Dikarya</taxon>
        <taxon>Ascomycota</taxon>
        <taxon>Pezizomycotina</taxon>
        <taxon>Dothideomycetes</taxon>
        <taxon>Dothideomycetidae</taxon>
        <taxon>Mycosphaerellales</taxon>
        <taxon>Mycosphaerellaceae</taxon>
        <taxon>Septoria</taxon>
    </lineage>
</organism>
<dbReference type="GO" id="GO:0004026">
    <property type="term" value="F:alcohol O-acetyltransferase activity"/>
    <property type="evidence" value="ECO:0007669"/>
    <property type="project" value="UniProtKB-EC"/>
</dbReference>
<dbReference type="InterPro" id="IPR000073">
    <property type="entry name" value="AB_hydrolase_1"/>
</dbReference>
<dbReference type="PIRSF" id="PIRSF005211">
    <property type="entry name" value="Ab_hydro_YheT"/>
    <property type="match status" value="1"/>
</dbReference>
<dbReference type="InterPro" id="IPR050960">
    <property type="entry name" value="AB_hydrolase_4_sf"/>
</dbReference>
<dbReference type="AlphaFoldDB" id="A0A9Q9EHD2"/>
<evidence type="ECO:0000256" key="1">
    <source>
        <dbReference type="ARBA" id="ARBA00010884"/>
    </source>
</evidence>
<dbReference type="GO" id="GO:0051793">
    <property type="term" value="P:medium-chain fatty acid catabolic process"/>
    <property type="evidence" value="ECO:0007669"/>
    <property type="project" value="UniProtKB-ARBA"/>
</dbReference>
<feature type="domain" description="AB hydrolase-1" evidence="9">
    <location>
        <begin position="147"/>
        <end position="394"/>
    </location>
</feature>
<sequence length="463" mass="51501">MAFSWFPGSCSTTYTHAEESIKLPTKSGPVRALSEICKDVIPPCNLNPFLFNGHLQTAWTAMKYDGPAIHYKRRVFEQEDPDFKGHFTFDMVTAPPAESAGTAKDGGPEDAGLREDPVGVGHYELPPRTTYFSDKEFHNLASDDTKPLLITLHGLSGGSYETYLRHVLEPLVKCTPEGEKAGGISGGEWEALVVNSRGCAGSKVTTSILYNARATWDIRQVVKWARKTWPNRPLYGIGYSLGANILTNYLGEEGDKCLLNAAVVVSNPWTLEVSNKFLQSTYIGREIYSKTMGRNLLRLFDTHKEQVTKNTSIKTEEVHKLKFLHEFDRAVQCATWGYPTEGAYYRDASSSDSVMSVRIPLLCVHAIDDPIACDQAVPYAEIQQNPYVVMCGTSSGGHLGWFELGGGRWHMKPALGFLNAMRDIDFDKVKVPTIGRPGPHGGHESPFVYDTMRRRSYRPAIDH</sequence>
<protein>
    <recommendedName>
        <fullName evidence="6">alcohol O-acetyltransferase</fullName>
        <ecNumber evidence="6">2.3.1.84</ecNumber>
    </recommendedName>
    <alternativeName>
        <fullName evidence="7">Alcohol O-acetyltransferase</fullName>
    </alternativeName>
</protein>
<keyword evidence="3 10" id="KW-0378">Hydrolase</keyword>
<dbReference type="Pfam" id="PF00561">
    <property type="entry name" value="Abhydrolase_1"/>
    <property type="match status" value="1"/>
</dbReference>
<evidence type="ECO:0000256" key="3">
    <source>
        <dbReference type="ARBA" id="ARBA00022801"/>
    </source>
</evidence>
<evidence type="ECO:0000256" key="6">
    <source>
        <dbReference type="ARBA" id="ARBA00066969"/>
    </source>
</evidence>
<reference evidence="10" key="1">
    <citation type="submission" date="2022-06" db="EMBL/GenBank/DDBJ databases">
        <title>Complete genome sequences of two strains of the flax pathogen Septoria linicola.</title>
        <authorList>
            <person name="Lapalu N."/>
            <person name="Simon A."/>
            <person name="Demenou B."/>
            <person name="Paumier D."/>
            <person name="Guillot M.-P."/>
            <person name="Gout L."/>
            <person name="Valade R."/>
        </authorList>
    </citation>
    <scope>NUCLEOTIDE SEQUENCE</scope>
    <source>
        <strain evidence="10">SE15195</strain>
    </source>
</reference>
<accession>A0A9Q9EHD2</accession>
<dbReference type="PANTHER" id="PTHR10794">
    <property type="entry name" value="ABHYDROLASE DOMAIN-CONTAINING PROTEIN"/>
    <property type="match status" value="1"/>
</dbReference>
<dbReference type="Gene3D" id="3.40.50.1820">
    <property type="entry name" value="alpha/beta hydrolase"/>
    <property type="match status" value="1"/>
</dbReference>
<keyword evidence="2" id="KW-0808">Transferase</keyword>
<proteinExistence type="inferred from homology"/>
<evidence type="ECO:0000256" key="8">
    <source>
        <dbReference type="PIRSR" id="PIRSR005211-1"/>
    </source>
</evidence>
<feature type="active site" description="Charge relay system" evidence="8">
    <location>
        <position position="240"/>
    </location>
</feature>
<dbReference type="OrthoDB" id="5954035at2759"/>
<comment type="catalytic activity">
    <reaction evidence="4">
        <text>an aliphatic alcohol + acetyl-CoA = an acetyl ester + CoA</text>
        <dbReference type="Rhea" id="RHEA:17229"/>
        <dbReference type="ChEBI" id="CHEBI:2571"/>
        <dbReference type="ChEBI" id="CHEBI:47622"/>
        <dbReference type="ChEBI" id="CHEBI:57287"/>
        <dbReference type="ChEBI" id="CHEBI:57288"/>
        <dbReference type="EC" id="2.3.1.84"/>
    </reaction>
</comment>
<name>A0A9Q9EHD2_9PEZI</name>
<evidence type="ECO:0000313" key="10">
    <source>
        <dbReference type="EMBL" id="USW49787.1"/>
    </source>
</evidence>